<dbReference type="RefSeq" id="XP_066655766.1">
    <property type="nucleotide sequence ID" value="XM_066798095.1"/>
</dbReference>
<evidence type="ECO:0000313" key="1">
    <source>
        <dbReference type="EMBL" id="KAK7538079.1"/>
    </source>
</evidence>
<gene>
    <name evidence="1" type="ORF">J3D65DRAFT_602121</name>
</gene>
<evidence type="ECO:0000313" key="2">
    <source>
        <dbReference type="Proteomes" id="UP001360953"/>
    </source>
</evidence>
<sequence>MIPGEPVNESLLLCLKQRGHHLAAIEIFTVPSEPSPWPVIGPTQHLPRANSSETSLKWAKDQLNYCLVNHRNCCNQQWSQPCLPTRVIDVHDYLAGLWKDSLFEDPFWLPSSVDWNDEQPNLKRDTGIAPSRSWACMQNVPIKFFPWFCPDKSQRMALIDDVSIQPEPEDGDNFLQIKSGTLTIRGYLFSVELNPDRAQHRDNTRFKFDNLDPDPGRERKGLPPKKHVFWDRSYCGECCNGDICPDLCSSTFHPDFLFQQHCSDHSVHCLLTFREEPETDTYYDDYFLVLRHKKDQRVFERVGIVRVSSLRSF</sequence>
<name>A0ABR1LSC9_9PEZI</name>
<dbReference type="Proteomes" id="UP001360953">
    <property type="component" value="Unassembled WGS sequence"/>
</dbReference>
<dbReference type="GeneID" id="92031001"/>
<keyword evidence="2" id="KW-1185">Reference proteome</keyword>
<reference evidence="1 2" key="1">
    <citation type="submission" date="2024-04" db="EMBL/GenBank/DDBJ databases">
        <title>Phyllosticta paracitricarpa is synonymous to the EU quarantine fungus P. citricarpa based on phylogenomic analyses.</title>
        <authorList>
            <consortium name="Lawrence Berkeley National Laboratory"/>
            <person name="Van ingen-buijs V.A."/>
            <person name="Van westerhoven A.C."/>
            <person name="Haridas S."/>
            <person name="Skiadas P."/>
            <person name="Martin F."/>
            <person name="Groenewald J.Z."/>
            <person name="Crous P.W."/>
            <person name="Seidl M.F."/>
        </authorList>
    </citation>
    <scope>NUCLEOTIDE SEQUENCE [LARGE SCALE GENOMIC DNA]</scope>
    <source>
        <strain evidence="1 2">CPC 17464</strain>
    </source>
</reference>
<dbReference type="EMBL" id="JBBPEH010000005">
    <property type="protein sequence ID" value="KAK7538079.1"/>
    <property type="molecule type" value="Genomic_DNA"/>
</dbReference>
<comment type="caution">
    <text evidence="1">The sequence shown here is derived from an EMBL/GenBank/DDBJ whole genome shotgun (WGS) entry which is preliminary data.</text>
</comment>
<protein>
    <submittedName>
        <fullName evidence="1">Uncharacterized protein</fullName>
    </submittedName>
</protein>
<accession>A0ABR1LSC9</accession>
<organism evidence="1 2">
    <name type="scientific">Phyllosticta citribraziliensis</name>
    <dbReference type="NCBI Taxonomy" id="989973"/>
    <lineage>
        <taxon>Eukaryota</taxon>
        <taxon>Fungi</taxon>
        <taxon>Dikarya</taxon>
        <taxon>Ascomycota</taxon>
        <taxon>Pezizomycotina</taxon>
        <taxon>Dothideomycetes</taxon>
        <taxon>Dothideomycetes incertae sedis</taxon>
        <taxon>Botryosphaeriales</taxon>
        <taxon>Phyllostictaceae</taxon>
        <taxon>Phyllosticta</taxon>
    </lineage>
</organism>
<proteinExistence type="predicted"/>